<sequence length="155" mass="17717">MKLKKNKYDVFAEIVCLVLLIGVWIYLFLNWSTIPDEISGHYNAAGEIDRIGRKGELLVLPIISWLMYLGMTAIGSFPQIWNTGVTVTEENKERVYRVLKNMLSTLKLILAAVFVYLTINSSKSIPLPMQFLPVFLILMFGSIIFFIIKLVRVSK</sequence>
<keyword evidence="1" id="KW-0812">Transmembrane</keyword>
<feature type="domain" description="DUF1648" evidence="2">
    <location>
        <begin position="19"/>
        <end position="63"/>
    </location>
</feature>
<feature type="transmembrane region" description="Helical" evidence="1">
    <location>
        <begin position="131"/>
        <end position="151"/>
    </location>
</feature>
<evidence type="ECO:0000313" key="4">
    <source>
        <dbReference type="Proteomes" id="UP000184342"/>
    </source>
</evidence>
<gene>
    <name evidence="3" type="ORF">SAMN02745691_02390</name>
</gene>
<dbReference type="STRING" id="1122934.SAMN02745691_02390"/>
<feature type="transmembrane region" description="Helical" evidence="1">
    <location>
        <begin position="10"/>
        <end position="29"/>
    </location>
</feature>
<evidence type="ECO:0000256" key="1">
    <source>
        <dbReference type="SAM" id="Phobius"/>
    </source>
</evidence>
<organism evidence="3 4">
    <name type="scientific">Parasporobacterium paucivorans DSM 15970</name>
    <dbReference type="NCBI Taxonomy" id="1122934"/>
    <lineage>
        <taxon>Bacteria</taxon>
        <taxon>Bacillati</taxon>
        <taxon>Bacillota</taxon>
        <taxon>Clostridia</taxon>
        <taxon>Lachnospirales</taxon>
        <taxon>Lachnospiraceae</taxon>
        <taxon>Parasporobacterium</taxon>
    </lineage>
</organism>
<dbReference type="Proteomes" id="UP000184342">
    <property type="component" value="Unassembled WGS sequence"/>
</dbReference>
<keyword evidence="4" id="KW-1185">Reference proteome</keyword>
<reference evidence="3 4" key="1">
    <citation type="submission" date="2016-11" db="EMBL/GenBank/DDBJ databases">
        <authorList>
            <person name="Jaros S."/>
            <person name="Januszkiewicz K."/>
            <person name="Wedrychowicz H."/>
        </authorList>
    </citation>
    <scope>NUCLEOTIDE SEQUENCE [LARGE SCALE GENOMIC DNA]</scope>
    <source>
        <strain evidence="3 4">DSM 15970</strain>
    </source>
</reference>
<evidence type="ECO:0000313" key="3">
    <source>
        <dbReference type="EMBL" id="SHJ69924.1"/>
    </source>
</evidence>
<dbReference type="OrthoDB" id="9808690at2"/>
<evidence type="ECO:0000259" key="2">
    <source>
        <dbReference type="Pfam" id="PF07853"/>
    </source>
</evidence>
<dbReference type="InterPro" id="IPR012867">
    <property type="entry name" value="DUF1648"/>
</dbReference>
<dbReference type="Pfam" id="PF07853">
    <property type="entry name" value="DUF1648"/>
    <property type="match status" value="1"/>
</dbReference>
<keyword evidence="1" id="KW-0472">Membrane</keyword>
<protein>
    <recommendedName>
        <fullName evidence="2">DUF1648 domain-containing protein</fullName>
    </recommendedName>
</protein>
<proteinExistence type="predicted"/>
<feature type="transmembrane region" description="Helical" evidence="1">
    <location>
        <begin position="98"/>
        <end position="119"/>
    </location>
</feature>
<name>A0A1M6LFE4_9FIRM</name>
<accession>A0A1M6LFE4</accession>
<dbReference type="AlphaFoldDB" id="A0A1M6LFE4"/>
<keyword evidence="1" id="KW-1133">Transmembrane helix</keyword>
<dbReference type="RefSeq" id="WP_073994624.1">
    <property type="nucleotide sequence ID" value="NZ_FQYT01000035.1"/>
</dbReference>
<feature type="transmembrane region" description="Helical" evidence="1">
    <location>
        <begin position="57"/>
        <end position="77"/>
    </location>
</feature>
<dbReference type="EMBL" id="FQYT01000035">
    <property type="protein sequence ID" value="SHJ69924.1"/>
    <property type="molecule type" value="Genomic_DNA"/>
</dbReference>